<dbReference type="GO" id="GO:0005886">
    <property type="term" value="C:plasma membrane"/>
    <property type="evidence" value="ECO:0007669"/>
    <property type="project" value="UniProtKB-SubCell"/>
</dbReference>
<evidence type="ECO:0000313" key="10">
    <source>
        <dbReference type="Proteomes" id="UP000265541"/>
    </source>
</evidence>
<evidence type="ECO:0000256" key="3">
    <source>
        <dbReference type="ARBA" id="ARBA00022475"/>
    </source>
</evidence>
<gene>
    <name evidence="9" type="ORF">BUZ14_06860</name>
</gene>
<feature type="transmembrane region" description="Helical" evidence="8">
    <location>
        <begin position="20"/>
        <end position="42"/>
    </location>
</feature>
<feature type="transmembrane region" description="Helical" evidence="8">
    <location>
        <begin position="54"/>
        <end position="73"/>
    </location>
</feature>
<dbReference type="OrthoDB" id="9150135at2"/>
<dbReference type="Gene3D" id="1.20.1250.20">
    <property type="entry name" value="MFS general substrate transporter like domains"/>
    <property type="match status" value="2"/>
</dbReference>
<dbReference type="AlphaFoldDB" id="A0A3A0VR34"/>
<dbReference type="NCBIfam" id="NF007077">
    <property type="entry name" value="PRK09528.1"/>
    <property type="match status" value="1"/>
</dbReference>
<evidence type="ECO:0000256" key="7">
    <source>
        <dbReference type="ARBA" id="ARBA00023136"/>
    </source>
</evidence>
<feature type="transmembrane region" description="Helical" evidence="8">
    <location>
        <begin position="360"/>
        <end position="383"/>
    </location>
</feature>
<dbReference type="InterPro" id="IPR036259">
    <property type="entry name" value="MFS_trans_sf"/>
</dbReference>
<dbReference type="GO" id="GO:0015528">
    <property type="term" value="F:lactose:proton symporter activity"/>
    <property type="evidence" value="ECO:0007669"/>
    <property type="project" value="TreeGrafter"/>
</dbReference>
<dbReference type="PRINTS" id="PR00174">
    <property type="entry name" value="LACYSMPORT"/>
</dbReference>
<dbReference type="NCBIfam" id="TIGR00882">
    <property type="entry name" value="2A0105"/>
    <property type="match status" value="1"/>
</dbReference>
<feature type="transmembrane region" description="Helical" evidence="8">
    <location>
        <begin position="154"/>
        <end position="173"/>
    </location>
</feature>
<evidence type="ECO:0000256" key="5">
    <source>
        <dbReference type="ARBA" id="ARBA00022692"/>
    </source>
</evidence>
<dbReference type="PANTHER" id="PTHR23522:SF10">
    <property type="entry name" value="3-PHENYLPROPIONIC ACID TRANSPORTER-RELATED"/>
    <property type="match status" value="1"/>
</dbReference>
<proteinExistence type="predicted"/>
<sequence length="431" mass="48357">MKFSKYVQPFKNVSYIQSSLTMFLYFASWSIWWSLFQIWLASKESGLGLSGTEIGTIYSVNSLFTIILLFVYGLIQDKLVIKRTLVIFCASASILVGPFFTLIYKNLIQQQFILGVIVGSIFLSAGFLSASGVYETISEKLSRFFNFKYGQARAWGSVGFAVSALIAGHLFVINPDFNFWLGSVLGLCLLINLLLLKPKKEKEMINNLRNNPKDDSIPTAKDMIATLKMKHLWIVMLFIMFTGTFYGIYDGQMFPDFYTKLFDNEKTGQTMYGNLNSLQVFCEAIMMGIVPIIMMKIGVKPTLMLGVTVMFTRIGLSAATDSPILMSMIKMMHALEVPLFMLPTFRYITLHFDPKLSATLYLVGLQISGQIGSVLLSTPLGMLRDAIGYNYTFIIISIIVLIAGVFGYLLLKNDNEMVDGDPFLKNAQLSN</sequence>
<feature type="transmembrane region" description="Helical" evidence="8">
    <location>
        <begin position="389"/>
        <end position="411"/>
    </location>
</feature>
<keyword evidence="3" id="KW-1003">Cell membrane</keyword>
<evidence type="ECO:0000256" key="6">
    <source>
        <dbReference type="ARBA" id="ARBA00022989"/>
    </source>
</evidence>
<comment type="subcellular location">
    <subcellularLocation>
        <location evidence="1">Cell inner membrane</location>
        <topology evidence="1">Multi-pass membrane protein</topology>
    </subcellularLocation>
</comment>
<dbReference type="InterPro" id="IPR000576">
    <property type="entry name" value="LacY/RafB_perm_fam"/>
</dbReference>
<dbReference type="EMBL" id="QYJN01000003">
    <property type="protein sequence ID" value="RIP34890.1"/>
    <property type="molecule type" value="Genomic_DNA"/>
</dbReference>
<reference evidence="9 10" key="1">
    <citation type="journal article" date="2016" name="Front. Microbiol.">
        <title>Comprehensive Phylogenetic Analysis of Bovine Non-aureus Staphylococci Species Based on Whole-Genome Sequencing.</title>
        <authorList>
            <person name="Naushad S."/>
            <person name="Barkema H.W."/>
            <person name="Luby C."/>
            <person name="Condas L.A."/>
            <person name="Nobrega D.B."/>
            <person name="Carson D.A."/>
            <person name="De Buck J."/>
        </authorList>
    </citation>
    <scope>NUCLEOTIDE SEQUENCE [LARGE SCALE GENOMIC DNA]</scope>
    <source>
        <strain evidence="9 10">SNUC 4781</strain>
    </source>
</reference>
<comment type="caution">
    <text evidence="9">The sequence shown here is derived from an EMBL/GenBank/DDBJ whole genome shotgun (WGS) entry which is preliminary data.</text>
</comment>
<feature type="transmembrane region" description="Helical" evidence="8">
    <location>
        <begin position="179"/>
        <end position="196"/>
    </location>
</feature>
<dbReference type="GO" id="GO:0030395">
    <property type="term" value="F:lactose binding"/>
    <property type="evidence" value="ECO:0007669"/>
    <property type="project" value="TreeGrafter"/>
</dbReference>
<evidence type="ECO:0000256" key="2">
    <source>
        <dbReference type="ARBA" id="ARBA00022448"/>
    </source>
</evidence>
<dbReference type="RefSeq" id="WP_119485132.1">
    <property type="nucleotide sequence ID" value="NZ_QYJN01000003.1"/>
</dbReference>
<evidence type="ECO:0000256" key="8">
    <source>
        <dbReference type="SAM" id="Phobius"/>
    </source>
</evidence>
<keyword evidence="7 8" id="KW-0472">Membrane</keyword>
<dbReference type="Proteomes" id="UP000265541">
    <property type="component" value="Unassembled WGS sequence"/>
</dbReference>
<accession>A0A3A0VR34</accession>
<keyword evidence="4" id="KW-0997">Cell inner membrane</keyword>
<evidence type="ECO:0000313" key="9">
    <source>
        <dbReference type="EMBL" id="RIP34890.1"/>
    </source>
</evidence>
<organism evidence="9 10">
    <name type="scientific">Staphylococcus gallinarum</name>
    <dbReference type="NCBI Taxonomy" id="1293"/>
    <lineage>
        <taxon>Bacteria</taxon>
        <taxon>Bacillati</taxon>
        <taxon>Bacillota</taxon>
        <taxon>Bacilli</taxon>
        <taxon>Bacillales</taxon>
        <taxon>Staphylococcaceae</taxon>
        <taxon>Staphylococcus</taxon>
    </lineage>
</organism>
<evidence type="ECO:0000256" key="1">
    <source>
        <dbReference type="ARBA" id="ARBA00004429"/>
    </source>
</evidence>
<keyword evidence="5 8" id="KW-0812">Transmembrane</keyword>
<keyword evidence="6 8" id="KW-1133">Transmembrane helix</keyword>
<dbReference type="SUPFAM" id="SSF103473">
    <property type="entry name" value="MFS general substrate transporter"/>
    <property type="match status" value="1"/>
</dbReference>
<protein>
    <submittedName>
        <fullName evidence="9">MFS transporter</fullName>
    </submittedName>
</protein>
<dbReference type="PANTHER" id="PTHR23522">
    <property type="entry name" value="BLL5896 PROTEIN"/>
    <property type="match status" value="1"/>
</dbReference>
<evidence type="ECO:0000256" key="4">
    <source>
        <dbReference type="ARBA" id="ARBA00022519"/>
    </source>
</evidence>
<feature type="transmembrane region" description="Helical" evidence="8">
    <location>
        <begin position="302"/>
        <end position="319"/>
    </location>
</feature>
<name>A0A3A0VR34_STAGA</name>
<keyword evidence="2" id="KW-0813">Transport</keyword>
<feature type="transmembrane region" description="Helical" evidence="8">
    <location>
        <begin position="231"/>
        <end position="249"/>
    </location>
</feature>
<feature type="transmembrane region" description="Helical" evidence="8">
    <location>
        <begin position="85"/>
        <end position="104"/>
    </location>
</feature>
<dbReference type="Pfam" id="PF01306">
    <property type="entry name" value="LacY_symp"/>
    <property type="match status" value="1"/>
</dbReference>
<feature type="transmembrane region" description="Helical" evidence="8">
    <location>
        <begin position="278"/>
        <end position="295"/>
    </location>
</feature>
<feature type="transmembrane region" description="Helical" evidence="8">
    <location>
        <begin position="110"/>
        <end position="134"/>
    </location>
</feature>